<reference evidence="2 3" key="1">
    <citation type="journal article" date="2015" name="Nature">
        <title>rRNA introns, odd ribosomes, and small enigmatic genomes across a large radiation of phyla.</title>
        <authorList>
            <person name="Brown C.T."/>
            <person name="Hug L.A."/>
            <person name="Thomas B.C."/>
            <person name="Sharon I."/>
            <person name="Castelle C.J."/>
            <person name="Singh A."/>
            <person name="Wilkins M.J."/>
            <person name="Williams K.H."/>
            <person name="Banfield J.F."/>
        </authorList>
    </citation>
    <scope>NUCLEOTIDE SEQUENCE [LARGE SCALE GENOMIC DNA]</scope>
</reference>
<protein>
    <submittedName>
        <fullName evidence="2">Uncharacterized protein</fullName>
    </submittedName>
</protein>
<name>A0A0G1XR99_9BACT</name>
<accession>A0A0G1XR99</accession>
<comment type="caution">
    <text evidence="2">The sequence shown here is derived from an EMBL/GenBank/DDBJ whole genome shotgun (WGS) entry which is preliminary data.</text>
</comment>
<organism evidence="2 3">
    <name type="scientific">Candidatus Amesbacteria bacterium GW2011_GWB1_48_13</name>
    <dbReference type="NCBI Taxonomy" id="1618362"/>
    <lineage>
        <taxon>Bacteria</taxon>
        <taxon>Candidatus Amesiibacteriota</taxon>
    </lineage>
</organism>
<dbReference type="PROSITE" id="PS51257">
    <property type="entry name" value="PROKAR_LIPOPROTEIN"/>
    <property type="match status" value="1"/>
</dbReference>
<dbReference type="SUPFAM" id="SSF50494">
    <property type="entry name" value="Trypsin-like serine proteases"/>
    <property type="match status" value="1"/>
</dbReference>
<feature type="compositionally biased region" description="Low complexity" evidence="1">
    <location>
        <begin position="31"/>
        <end position="46"/>
    </location>
</feature>
<dbReference type="InterPro" id="IPR009003">
    <property type="entry name" value="Peptidase_S1_PA"/>
</dbReference>
<dbReference type="AlphaFoldDB" id="A0A0G1XR99"/>
<feature type="region of interest" description="Disordered" evidence="1">
    <location>
        <begin position="31"/>
        <end position="60"/>
    </location>
</feature>
<dbReference type="Proteomes" id="UP000034694">
    <property type="component" value="Unassembled WGS sequence"/>
</dbReference>
<proteinExistence type="predicted"/>
<dbReference type="EMBL" id="LCPK01000029">
    <property type="protein sequence ID" value="KKU96855.1"/>
    <property type="molecule type" value="Genomic_DNA"/>
</dbReference>
<evidence type="ECO:0000313" key="3">
    <source>
        <dbReference type="Proteomes" id="UP000034694"/>
    </source>
</evidence>
<gene>
    <name evidence="2" type="ORF">UY28_C0029G0006</name>
</gene>
<sequence>MLEKLRRYQEYILLLPVALMLAACMGPVETPTVTASEAPPSSTPSATPEPSPTSTPTVTPKPTIQIIKILSLEDALSTDFVEFADSLASVTPTPFPESDTWYNASKVSQFSLINFTAKINTEGDRYLAGATSSVIGHYPDARLLMLLTAYHLLDFNPASEIETVNLTQPHRHDSLAVFDSDTDSFFFAGDPAADYVIIAVKYSDPFLLENFSLIPLKVSPGYDFDRAARDDEEFLCRGFAGEVLRRGLSDHTSILTLPEDEGQAVQVLGYNLFYPGIGKTPLDKIGPGDSGSPAINKEIEAVGLCNIGGLDFIGVTPISVRYQEIYDQVLAAALNN</sequence>
<evidence type="ECO:0000313" key="2">
    <source>
        <dbReference type="EMBL" id="KKU96855.1"/>
    </source>
</evidence>
<evidence type="ECO:0000256" key="1">
    <source>
        <dbReference type="SAM" id="MobiDB-lite"/>
    </source>
</evidence>